<dbReference type="RefSeq" id="WP_145282130.1">
    <property type="nucleotide sequence ID" value="NZ_CP036291.1"/>
</dbReference>
<dbReference type="Proteomes" id="UP000317429">
    <property type="component" value="Chromosome"/>
</dbReference>
<dbReference type="KEGG" id="pnd:Pla175_12190"/>
<organism evidence="2 3">
    <name type="scientific">Pirellulimonas nuda</name>
    <dbReference type="NCBI Taxonomy" id="2528009"/>
    <lineage>
        <taxon>Bacteria</taxon>
        <taxon>Pseudomonadati</taxon>
        <taxon>Planctomycetota</taxon>
        <taxon>Planctomycetia</taxon>
        <taxon>Pirellulales</taxon>
        <taxon>Lacipirellulaceae</taxon>
        <taxon>Pirellulimonas</taxon>
    </lineage>
</organism>
<name>A0A518D8Q1_9BACT</name>
<sequence>MSSNAPWISLVALADQEVPSPDDVAQCMADAFPDASPLAVSGSTPRAATFDWGPATVNYTLVDRPIPWSQIEGPCATAWYWPEAEAVMRRHAAHLFVTLLSEKRDPIDRSMRLTQLVTAVSEAAGADGIVWGPSSLVHEPAAFRKLATTMSREDLPLHLWVDFRVSELDDGAFALFTTGMEALGSRELEVNRFVGEPHVLAGYAYNIAHYLLEKTPQLKEGEAIGLPDGAQASIRFEPSLVDESLEAIRLDFDG</sequence>
<reference evidence="2 3" key="1">
    <citation type="submission" date="2019-02" db="EMBL/GenBank/DDBJ databases">
        <title>Deep-cultivation of Planctomycetes and their phenomic and genomic characterization uncovers novel biology.</title>
        <authorList>
            <person name="Wiegand S."/>
            <person name="Jogler M."/>
            <person name="Boedeker C."/>
            <person name="Pinto D."/>
            <person name="Vollmers J."/>
            <person name="Rivas-Marin E."/>
            <person name="Kohn T."/>
            <person name="Peeters S.H."/>
            <person name="Heuer A."/>
            <person name="Rast P."/>
            <person name="Oberbeckmann S."/>
            <person name="Bunk B."/>
            <person name="Jeske O."/>
            <person name="Meyerdierks A."/>
            <person name="Storesund J.E."/>
            <person name="Kallscheuer N."/>
            <person name="Luecker S."/>
            <person name="Lage O.M."/>
            <person name="Pohl T."/>
            <person name="Merkel B.J."/>
            <person name="Hornburger P."/>
            <person name="Mueller R.-W."/>
            <person name="Bruemmer F."/>
            <person name="Labrenz M."/>
            <person name="Spormann A.M."/>
            <person name="Op den Camp H."/>
            <person name="Overmann J."/>
            <person name="Amann R."/>
            <person name="Jetten M.S.M."/>
            <person name="Mascher T."/>
            <person name="Medema M.H."/>
            <person name="Devos D.P."/>
            <person name="Kaster A.-K."/>
            <person name="Ovreas L."/>
            <person name="Rohde M."/>
            <person name="Galperin M.Y."/>
            <person name="Jogler C."/>
        </authorList>
    </citation>
    <scope>NUCLEOTIDE SEQUENCE [LARGE SCALE GENOMIC DNA]</scope>
    <source>
        <strain evidence="2 3">Pla175</strain>
    </source>
</reference>
<keyword evidence="3" id="KW-1185">Reference proteome</keyword>
<evidence type="ECO:0000313" key="3">
    <source>
        <dbReference type="Proteomes" id="UP000317429"/>
    </source>
</evidence>
<dbReference type="AlphaFoldDB" id="A0A518D8Q1"/>
<dbReference type="OrthoDB" id="4404312at2"/>
<dbReference type="Pfam" id="PF14080">
    <property type="entry name" value="DUF4261"/>
    <property type="match status" value="1"/>
</dbReference>
<feature type="domain" description="DUF4261" evidence="1">
    <location>
        <begin position="177"/>
        <end position="248"/>
    </location>
</feature>
<dbReference type="InterPro" id="IPR025357">
    <property type="entry name" value="DUF4261"/>
</dbReference>
<proteinExistence type="predicted"/>
<gene>
    <name evidence="2" type="ORF">Pla175_12190</name>
</gene>
<evidence type="ECO:0000259" key="1">
    <source>
        <dbReference type="Pfam" id="PF14080"/>
    </source>
</evidence>
<accession>A0A518D8Q1</accession>
<protein>
    <recommendedName>
        <fullName evidence="1">DUF4261 domain-containing protein</fullName>
    </recommendedName>
</protein>
<dbReference type="EMBL" id="CP036291">
    <property type="protein sequence ID" value="QDU87852.1"/>
    <property type="molecule type" value="Genomic_DNA"/>
</dbReference>
<evidence type="ECO:0000313" key="2">
    <source>
        <dbReference type="EMBL" id="QDU87852.1"/>
    </source>
</evidence>